<dbReference type="InterPro" id="IPR036388">
    <property type="entry name" value="WH-like_DNA-bd_sf"/>
</dbReference>
<dbReference type="GO" id="GO:0003700">
    <property type="term" value="F:DNA-binding transcription factor activity"/>
    <property type="evidence" value="ECO:0007669"/>
    <property type="project" value="InterPro"/>
</dbReference>
<dbReference type="PRINTS" id="PR00598">
    <property type="entry name" value="HTHMARR"/>
</dbReference>
<dbReference type="Proteomes" id="UP000782312">
    <property type="component" value="Unassembled WGS sequence"/>
</dbReference>
<organism evidence="2 3">
    <name type="scientific">Tectimicrobiota bacterium</name>
    <dbReference type="NCBI Taxonomy" id="2528274"/>
    <lineage>
        <taxon>Bacteria</taxon>
        <taxon>Pseudomonadati</taxon>
        <taxon>Nitrospinota/Tectimicrobiota group</taxon>
        <taxon>Candidatus Tectimicrobiota</taxon>
    </lineage>
</organism>
<dbReference type="AlphaFoldDB" id="A0A932MPR7"/>
<name>A0A932MPR7_UNCTE</name>
<proteinExistence type="predicted"/>
<dbReference type="PROSITE" id="PS50995">
    <property type="entry name" value="HTH_MARR_2"/>
    <property type="match status" value="1"/>
</dbReference>
<dbReference type="PANTHER" id="PTHR33164">
    <property type="entry name" value="TRANSCRIPTIONAL REGULATOR, MARR FAMILY"/>
    <property type="match status" value="1"/>
</dbReference>
<dbReference type="Gene3D" id="1.10.10.10">
    <property type="entry name" value="Winged helix-like DNA-binding domain superfamily/Winged helix DNA-binding domain"/>
    <property type="match status" value="1"/>
</dbReference>
<evidence type="ECO:0000313" key="2">
    <source>
        <dbReference type="EMBL" id="MBI3127406.1"/>
    </source>
</evidence>
<evidence type="ECO:0000259" key="1">
    <source>
        <dbReference type="PROSITE" id="PS50995"/>
    </source>
</evidence>
<gene>
    <name evidence="2" type="ORF">HYZ11_07360</name>
</gene>
<dbReference type="InterPro" id="IPR039422">
    <property type="entry name" value="MarR/SlyA-like"/>
</dbReference>
<accession>A0A932MPR7</accession>
<dbReference type="InterPro" id="IPR000835">
    <property type="entry name" value="HTH_MarR-typ"/>
</dbReference>
<feature type="domain" description="HTH marR-type" evidence="1">
    <location>
        <begin position="13"/>
        <end position="153"/>
    </location>
</feature>
<dbReference type="GO" id="GO:0006950">
    <property type="term" value="P:response to stress"/>
    <property type="evidence" value="ECO:0007669"/>
    <property type="project" value="TreeGrafter"/>
</dbReference>
<dbReference type="SMART" id="SM00347">
    <property type="entry name" value="HTH_MARR"/>
    <property type="match status" value="1"/>
</dbReference>
<reference evidence="2" key="1">
    <citation type="submission" date="2020-07" db="EMBL/GenBank/DDBJ databases">
        <title>Huge and variable diversity of episymbiotic CPR bacteria and DPANN archaea in groundwater ecosystems.</title>
        <authorList>
            <person name="He C.Y."/>
            <person name="Keren R."/>
            <person name="Whittaker M."/>
            <person name="Farag I.F."/>
            <person name="Doudna J."/>
            <person name="Cate J.H.D."/>
            <person name="Banfield J.F."/>
        </authorList>
    </citation>
    <scope>NUCLEOTIDE SEQUENCE</scope>
    <source>
        <strain evidence="2">NC_groundwater_763_Ag_S-0.2um_68_21</strain>
    </source>
</reference>
<evidence type="ECO:0000313" key="3">
    <source>
        <dbReference type="Proteomes" id="UP000782312"/>
    </source>
</evidence>
<dbReference type="SUPFAM" id="SSF46785">
    <property type="entry name" value="Winged helix' DNA-binding domain"/>
    <property type="match status" value="1"/>
</dbReference>
<sequence>MAHPAAKKREAGASRLRASQAEVAQVAVMRAGARLIKEADSFYRSLGLTGGQYNILRILEGAGEPLSQQQIARRLLVSRANVTGLIDRLEEKGLLERCACPDRRVNLICLTAKGRDLLEKSFADVTERCARSMRRLAAPEQRELVRLLRKLEEQQG</sequence>
<dbReference type="Pfam" id="PF12802">
    <property type="entry name" value="MarR_2"/>
    <property type="match status" value="1"/>
</dbReference>
<dbReference type="EMBL" id="JACPUR010000017">
    <property type="protein sequence ID" value="MBI3127406.1"/>
    <property type="molecule type" value="Genomic_DNA"/>
</dbReference>
<dbReference type="InterPro" id="IPR036390">
    <property type="entry name" value="WH_DNA-bd_sf"/>
</dbReference>
<comment type="caution">
    <text evidence="2">The sequence shown here is derived from an EMBL/GenBank/DDBJ whole genome shotgun (WGS) entry which is preliminary data.</text>
</comment>
<protein>
    <submittedName>
        <fullName evidence="2">MarR family transcriptional regulator</fullName>
    </submittedName>
</protein>
<dbReference type="PANTHER" id="PTHR33164:SF43">
    <property type="entry name" value="HTH-TYPE TRANSCRIPTIONAL REPRESSOR YETL"/>
    <property type="match status" value="1"/>
</dbReference>